<dbReference type="OrthoDB" id="7067208at2"/>
<organism evidence="2 3">
    <name type="scientific">Haliangium ochraceum (strain DSM 14365 / JCM 11303 / SMP-2)</name>
    <dbReference type="NCBI Taxonomy" id="502025"/>
    <lineage>
        <taxon>Bacteria</taxon>
        <taxon>Pseudomonadati</taxon>
        <taxon>Myxococcota</taxon>
        <taxon>Polyangia</taxon>
        <taxon>Haliangiales</taxon>
        <taxon>Kofleriaceae</taxon>
        <taxon>Haliangium</taxon>
    </lineage>
</organism>
<dbReference type="Gene3D" id="3.40.50.300">
    <property type="entry name" value="P-loop containing nucleotide triphosphate hydrolases"/>
    <property type="match status" value="1"/>
</dbReference>
<name>D0LPH6_HALO1</name>
<gene>
    <name evidence="2" type="ordered locus">Hoch_0933</name>
</gene>
<dbReference type="EMBL" id="CP001804">
    <property type="protein sequence ID" value="ACY13541.1"/>
    <property type="molecule type" value="Genomic_DNA"/>
</dbReference>
<dbReference type="SUPFAM" id="SSF52540">
    <property type="entry name" value="P-loop containing nucleoside triphosphate hydrolases"/>
    <property type="match status" value="1"/>
</dbReference>
<dbReference type="KEGG" id="hoh:Hoch_0933"/>
<feature type="compositionally biased region" description="Basic and acidic residues" evidence="1">
    <location>
        <begin position="960"/>
        <end position="985"/>
    </location>
</feature>
<evidence type="ECO:0000313" key="2">
    <source>
        <dbReference type="EMBL" id="ACY13541.1"/>
    </source>
</evidence>
<protein>
    <submittedName>
        <fullName evidence="2">Uncharacterized protein</fullName>
    </submittedName>
</protein>
<dbReference type="Proteomes" id="UP000001880">
    <property type="component" value="Chromosome"/>
</dbReference>
<evidence type="ECO:0000313" key="3">
    <source>
        <dbReference type="Proteomes" id="UP000001880"/>
    </source>
</evidence>
<reference evidence="2 3" key="1">
    <citation type="journal article" date="2010" name="Stand. Genomic Sci.">
        <title>Complete genome sequence of Haliangium ochraceum type strain (SMP-2).</title>
        <authorList>
            <consortium name="US DOE Joint Genome Institute (JGI-PGF)"/>
            <person name="Ivanova N."/>
            <person name="Daum C."/>
            <person name="Lang E."/>
            <person name="Abt B."/>
            <person name="Kopitz M."/>
            <person name="Saunders E."/>
            <person name="Lapidus A."/>
            <person name="Lucas S."/>
            <person name="Glavina Del Rio T."/>
            <person name="Nolan M."/>
            <person name="Tice H."/>
            <person name="Copeland A."/>
            <person name="Cheng J.F."/>
            <person name="Chen F."/>
            <person name="Bruce D."/>
            <person name="Goodwin L."/>
            <person name="Pitluck S."/>
            <person name="Mavromatis K."/>
            <person name="Pati A."/>
            <person name="Mikhailova N."/>
            <person name="Chen A."/>
            <person name="Palaniappan K."/>
            <person name="Land M."/>
            <person name="Hauser L."/>
            <person name="Chang Y.J."/>
            <person name="Jeffries C.D."/>
            <person name="Detter J.C."/>
            <person name="Brettin T."/>
            <person name="Rohde M."/>
            <person name="Goker M."/>
            <person name="Bristow J."/>
            <person name="Markowitz V."/>
            <person name="Eisen J.A."/>
            <person name="Hugenholtz P."/>
            <person name="Kyrpides N.C."/>
            <person name="Klenk H.P."/>
        </authorList>
    </citation>
    <scope>NUCLEOTIDE SEQUENCE [LARGE SCALE GENOMIC DNA]</scope>
    <source>
        <strain evidence="3">DSM 14365 / CIP 107738 / JCM 11303 / AJ 13395 / SMP-2</strain>
    </source>
</reference>
<dbReference type="RefSeq" id="WP_012826160.1">
    <property type="nucleotide sequence ID" value="NC_013440.1"/>
</dbReference>
<sequence>MATNVAPPKNTGGGGFVFENDVCAWLLVCMLVGEPLFGPDCGVPVQLDFQTRPDGWFLDDVLVTTTVGATRHRFALSIKSSAQFTATSAPSDFVAAAWEQWLHLGSTTFDAARDFMGLVTSLPSNAAANALAGLVEKARVNDASLFPNRLATPNWASDNECALFASFACPSELSETAKDVDTARLLQRLRFLHRDFGAGGSESLNRALELCRRAVRSHTAGDAQDLWSVLREVAAELRPLAGSLTLSGLIDRLRTRAVLAEYPDYAGDWETLDARTEREVALARNLIADRVHLPREAQSTKVINALAQSGQVALLGSSGVGKSALARAVFEHRQTSGQRTLWIEASALDRAADFRAFEATLQLRHQLTELLEKETSREPLVIIDGLDRLYSDHAFRCVASLLRAVSGEPPATSWRVLAVCQSQEWRRVLEAIQRAGAPVTRWFTHEAKAPQPAELGPLREAVPALGRLLLQPRVDTLLTNLKLLDLVVRRLDSGTEIDASAWVGESSVAEWFWGAEIARGQDRLARGRFARGLAQAQADQLVASVSVDALEESSHSAAQSLIADQLLVEEPDDRLAFAHDLYGDWARLRILLNRRTDLATFLQERYQSPLWHRAIRLLGIHLLEHENGVAEWKTLMSSFDTGDMLIVRDLLLEAPAFATNAGTLLDSIFPDFVSGDGALLRRLLTRFLAFATVPNEKMLEIARTVGMDVNEARATYRRPHCPYWLDVLAVLHTHRNDAIRVAAPEVAKIVQMWLEFVPPGSLRRREAAELAVMLGQRALDARDGYGGRGSQEERERFYKCALLAASERPDEVGDLAKVAAERVPRSIAEAGDAPKRPSASSIFGPAVMRGPWPDGPLKRVDAAFESVVLDGASIHHLYRVRPAVAREVILATLIEAPHEEYWGDSRRNERELNLTRRINWRPSLFTQGPFLLCLRVNFEEGLELIMRLVEFATERSSEYATRRERERRARAVADGQSKAENEETAKSAPPHELVLYDGTRELRFLGDASSYGWSARVTHPQGYSPLPPPAVASALMALEQYFYQRLDRGLDIAEGVAATLARSSTVAPLGVLIEVGKRQASLFEGPLRVLLSAPEIYSWEITKTARGRTHLMIDAFAQGQEFIKRAQQFHGLEHRKRDLRQVAVGLLLTSEGMRAFFSSVRDWWKQRRAEGQNLIELTDQLDLLLDETNYGVGQDATGKMAFVNVALKRVQSERAKEHQEINERMLITSFPIRCRTILDERGLQTDDQLEELWQLWLRIRELSDGGSALPGGEERFEDDYVDAIAGGVAVFLWHEDWLSHHEDRRRAIETAIEAIVCTPPKSAGFGGAHDASTWTWDCFLAEAAAMLWAREPKDVGWRHFVAEMVFAEKYATVHLLFSRCAEFRVALDDDFQRLRRIAVDWAYVSGCTEMLLSWQHVAPQSDEEIRESLQDKVAIWIEQVIASFIAGTLEPMPTDWNRFGEASRFTDLDALRRRWSDCSLMDFHLVRRSHDWLPLPDDALSPEERASVIRFWKVALDVVVARHRTELQHRDQRYPDDDETWVLRQVAAVVVQLWPDENSEQLWEPIVGLYGEVYNWPRVFLKELHRCALRSQETPTTYGPLVRQIAWRAFSYVEGGPRWPWHEDVWDVLVGLDYYLDDLWAEHHAPHVASISDVILRWMQDVPQDGRRLGRFAWWLSKSAAASIRLRTLPWFLTRLQADGERSMYRDENAADELAKLLNIVWEHDQHHLRSATESFTAFRGLLAWLVEHQNSLGLELQGRIGGLA</sequence>
<proteinExistence type="predicted"/>
<dbReference type="eggNOG" id="COG3893">
    <property type="taxonomic scope" value="Bacteria"/>
</dbReference>
<dbReference type="STRING" id="502025.Hoch_0933"/>
<dbReference type="InterPro" id="IPR027417">
    <property type="entry name" value="P-loop_NTPase"/>
</dbReference>
<accession>D0LPH6</accession>
<dbReference type="HOGENOM" id="CLU_238966_0_0_7"/>
<feature type="region of interest" description="Disordered" evidence="1">
    <location>
        <begin position="960"/>
        <end position="988"/>
    </location>
</feature>
<evidence type="ECO:0000256" key="1">
    <source>
        <dbReference type="SAM" id="MobiDB-lite"/>
    </source>
</evidence>
<keyword evidence="3" id="KW-1185">Reference proteome</keyword>